<dbReference type="CDD" id="cd00067">
    <property type="entry name" value="GAL4"/>
    <property type="match status" value="1"/>
</dbReference>
<dbReference type="Proteomes" id="UP000237144">
    <property type="component" value="Unassembled WGS sequence"/>
</dbReference>
<evidence type="ECO:0000256" key="6">
    <source>
        <dbReference type="PROSITE-ProRule" id="PRU00042"/>
    </source>
</evidence>
<evidence type="ECO:0000259" key="8">
    <source>
        <dbReference type="PROSITE" id="PS50048"/>
    </source>
</evidence>
<feature type="compositionally biased region" description="Basic and acidic residues" evidence="7">
    <location>
        <begin position="472"/>
        <end position="483"/>
    </location>
</feature>
<name>A0A2S5B6F4_9BASI</name>
<keyword evidence="2" id="KW-0862">Zinc</keyword>
<proteinExistence type="predicted"/>
<dbReference type="PROSITE" id="PS50157">
    <property type="entry name" value="ZINC_FINGER_C2H2_2"/>
    <property type="match status" value="1"/>
</dbReference>
<evidence type="ECO:0000313" key="11">
    <source>
        <dbReference type="Proteomes" id="UP000237144"/>
    </source>
</evidence>
<feature type="region of interest" description="Disordered" evidence="7">
    <location>
        <begin position="125"/>
        <end position="149"/>
    </location>
</feature>
<dbReference type="GO" id="GO:0006351">
    <property type="term" value="P:DNA-templated transcription"/>
    <property type="evidence" value="ECO:0007669"/>
    <property type="project" value="InterPro"/>
</dbReference>
<dbReference type="PROSITE" id="PS00463">
    <property type="entry name" value="ZN2_CY6_FUNGAL_1"/>
    <property type="match status" value="1"/>
</dbReference>
<dbReference type="SUPFAM" id="SSF57667">
    <property type="entry name" value="beta-beta-alpha zinc fingers"/>
    <property type="match status" value="1"/>
</dbReference>
<dbReference type="PANTHER" id="PTHR47660:SF2">
    <property type="entry name" value="TRANSCRIPTION FACTOR WITH C2H2 AND ZN(2)-CYS(6) DNA BINDING DOMAIN (EUROFUNG)"/>
    <property type="match status" value="1"/>
</dbReference>
<evidence type="ECO:0000256" key="3">
    <source>
        <dbReference type="ARBA" id="ARBA00023015"/>
    </source>
</evidence>
<keyword evidence="4" id="KW-0804">Transcription</keyword>
<feature type="region of interest" description="Disordered" evidence="7">
    <location>
        <begin position="194"/>
        <end position="259"/>
    </location>
</feature>
<accession>A0A2S5B6F4</accession>
<evidence type="ECO:0000256" key="1">
    <source>
        <dbReference type="ARBA" id="ARBA00022723"/>
    </source>
</evidence>
<feature type="region of interest" description="Disordered" evidence="7">
    <location>
        <begin position="307"/>
        <end position="345"/>
    </location>
</feature>
<dbReference type="Pfam" id="PF04082">
    <property type="entry name" value="Fungal_trans"/>
    <property type="match status" value="1"/>
</dbReference>
<dbReference type="Pfam" id="PF00172">
    <property type="entry name" value="Zn_clus"/>
    <property type="match status" value="1"/>
</dbReference>
<sequence>MITIRHQFRPTPELHTSARAVTHGKSTWTGTSLIARDEGADVDRIALGALVPPHLVASSLALCRLARWTRSFLHSAKHRVAKDFVCPVCAKGFARKDILKRHQQGHEKQAAAAAEAALRGDLLDRGYDSQTSTGTTKSKKKRVQSAAEIPVDDSGPIKIARVGRACCRCSRSKLRCDGQHPCERCRKAGIECSFERPGKDSSRAGSPNGADDPLGLMTPSMESDSSATSPDNGFNMALPTPPPPDTWARQSASGGSGMSPYHVPLRQGSHPLMSQGNFNVGQQPVNYYSGRSPDPYAYRANYQQPAPFPNLQLPHHGPSPLNPFASSSILPPPPALAASTSSQWDSSTYARQIGDSSSTTGGQIDFLDLIASGAGDQEIDWSVLSTGFAPQDALLQAAASAALPQASGSGSNGPDIAATLMPGLGASNANQPMSDLRGVPEEPSPASAAALVLAAAANGEDRSFSPAARSRSKGDGEGPRSADRPTFNFRNNSLVESDNAAVSLLQLASHTPRVSPEPGVPLSKSVHGSAPRPSGSATDGQPEEALRTSHPSHTPSDPWPLSYRPTSPFEDILPKAARGTGYGSRAASPPPHHPHLSLAHVPAVTEATRLRILYKVRELTACDPSLSERFVPRLELLDLFIQLYFEKYHSLYPLVHKPTWDPNTAPSFLVLAIASVGARYAWERVVGASMHAHALLECSRRMAQIMGDLDITLLRTVAWQQTLLITLQSGMMSGHKRDLERSQAFASMPVTFARRQGWLKEPQVDEQAEELLPLDDRWKRWRDREEIRRLGFGAVVFDCTGTALWNMDSSSLYLDAAGTALPCHDTLWDAATAQAWAAQFRTSVLPPKSPSLSHIVRMACSPASLSSTAASELMSVSRDAFALSTVLSVLHTLAWDRMHARAVETAFLDSSEDVAALKQEDVEPLVVGTDRLDSARAALERGLDFFQDRILLPPDLLARIDTLNAASGNLALFVHLTALTQSLPLRVLQPLARSASAPTQASTAAKALRTWAQADDGAVARTTAYHAGQLIALCRPAHGNTGMSASAEGPLEPFALFYAALALVAFSRESQVGSSSSSSSSSGAQQEVALDILRDRTDPFLAAWIQSGPLTPPAGSSKPASSVVPALKMLATMPSTPSTMRLDAPQATERLLSRAAQRLRELKVWKIGELLAGVLDELAQVESERNAVAAALVGGSDDLDETDADIKAGEALGLLVGAHVSQRRGVGMDIEV</sequence>
<reference evidence="10 11" key="1">
    <citation type="journal article" date="2018" name="Front. Microbiol.">
        <title>Prospects for Fungal Bioremediation of Acidic Radioactive Waste Sites: Characterization and Genome Sequence of Rhodotorula taiwanensis MD1149.</title>
        <authorList>
            <person name="Tkavc R."/>
            <person name="Matrosova V.Y."/>
            <person name="Grichenko O.E."/>
            <person name="Gostincar C."/>
            <person name="Volpe R.P."/>
            <person name="Klimenkova P."/>
            <person name="Gaidamakova E.K."/>
            <person name="Zhou C.E."/>
            <person name="Stewart B.J."/>
            <person name="Lyman M.G."/>
            <person name="Malfatti S.A."/>
            <person name="Rubinfeld B."/>
            <person name="Courtot M."/>
            <person name="Singh J."/>
            <person name="Dalgard C.L."/>
            <person name="Hamilton T."/>
            <person name="Frey K.G."/>
            <person name="Gunde-Cimerman N."/>
            <person name="Dugan L."/>
            <person name="Daly M.J."/>
        </authorList>
    </citation>
    <scope>NUCLEOTIDE SEQUENCE [LARGE SCALE GENOMIC DNA]</scope>
    <source>
        <strain evidence="10 11">MD1149</strain>
    </source>
</reference>
<dbReference type="Gene3D" id="4.10.240.10">
    <property type="entry name" value="Zn(2)-C6 fungal-type DNA-binding domain"/>
    <property type="match status" value="1"/>
</dbReference>
<dbReference type="Gene3D" id="3.30.160.60">
    <property type="entry name" value="Classic Zinc Finger"/>
    <property type="match status" value="1"/>
</dbReference>
<dbReference type="GO" id="GO:0000981">
    <property type="term" value="F:DNA-binding transcription factor activity, RNA polymerase II-specific"/>
    <property type="evidence" value="ECO:0007669"/>
    <property type="project" value="InterPro"/>
</dbReference>
<keyword evidence="6" id="KW-0863">Zinc-finger</keyword>
<gene>
    <name evidence="10" type="ORF">BMF94_4651</name>
</gene>
<dbReference type="InterPro" id="IPR013087">
    <property type="entry name" value="Znf_C2H2_type"/>
</dbReference>
<keyword evidence="5" id="KW-0539">Nucleus</keyword>
<dbReference type="EMBL" id="PJQD01000050">
    <property type="protein sequence ID" value="POY72349.1"/>
    <property type="molecule type" value="Genomic_DNA"/>
</dbReference>
<feature type="region of interest" description="Disordered" evidence="7">
    <location>
        <begin position="459"/>
        <end position="493"/>
    </location>
</feature>
<feature type="domain" description="C2H2-type" evidence="9">
    <location>
        <begin position="84"/>
        <end position="111"/>
    </location>
</feature>
<evidence type="ECO:0000256" key="2">
    <source>
        <dbReference type="ARBA" id="ARBA00022833"/>
    </source>
</evidence>
<feature type="region of interest" description="Disordered" evidence="7">
    <location>
        <begin position="404"/>
        <end position="445"/>
    </location>
</feature>
<dbReference type="OrthoDB" id="1405595at2759"/>
<evidence type="ECO:0000259" key="9">
    <source>
        <dbReference type="PROSITE" id="PS50157"/>
    </source>
</evidence>
<dbReference type="STRING" id="741276.A0A2S5B6F4"/>
<evidence type="ECO:0000256" key="5">
    <source>
        <dbReference type="ARBA" id="ARBA00023242"/>
    </source>
</evidence>
<organism evidence="10 11">
    <name type="scientific">Rhodotorula taiwanensis</name>
    <dbReference type="NCBI Taxonomy" id="741276"/>
    <lineage>
        <taxon>Eukaryota</taxon>
        <taxon>Fungi</taxon>
        <taxon>Dikarya</taxon>
        <taxon>Basidiomycota</taxon>
        <taxon>Pucciniomycotina</taxon>
        <taxon>Microbotryomycetes</taxon>
        <taxon>Sporidiobolales</taxon>
        <taxon>Sporidiobolaceae</taxon>
        <taxon>Rhodotorula</taxon>
    </lineage>
</organism>
<keyword evidence="11" id="KW-1185">Reference proteome</keyword>
<dbReference type="InterPro" id="IPR036236">
    <property type="entry name" value="Znf_C2H2_sf"/>
</dbReference>
<dbReference type="InterPro" id="IPR036864">
    <property type="entry name" value="Zn2-C6_fun-type_DNA-bd_sf"/>
</dbReference>
<dbReference type="SUPFAM" id="SSF57701">
    <property type="entry name" value="Zn2/Cys6 DNA-binding domain"/>
    <property type="match status" value="1"/>
</dbReference>
<dbReference type="InterPro" id="IPR001138">
    <property type="entry name" value="Zn2Cys6_DnaBD"/>
</dbReference>
<feature type="domain" description="Zn(2)-C6 fungal-type" evidence="8">
    <location>
        <begin position="165"/>
        <end position="194"/>
    </location>
</feature>
<protein>
    <recommendedName>
        <fullName evidence="12">Zn(2)-C6 fungal-type domain-containing protein</fullName>
    </recommendedName>
</protein>
<dbReference type="PROSITE" id="PS00028">
    <property type="entry name" value="ZINC_FINGER_C2H2_1"/>
    <property type="match status" value="1"/>
</dbReference>
<evidence type="ECO:0000256" key="4">
    <source>
        <dbReference type="ARBA" id="ARBA00023163"/>
    </source>
</evidence>
<keyword evidence="1" id="KW-0479">Metal-binding</keyword>
<evidence type="ECO:0000256" key="7">
    <source>
        <dbReference type="SAM" id="MobiDB-lite"/>
    </source>
</evidence>
<keyword evidence="3" id="KW-0805">Transcription regulation</keyword>
<dbReference type="PANTHER" id="PTHR47660">
    <property type="entry name" value="TRANSCRIPTION FACTOR WITH C2H2 AND ZN(2)-CYS(6) DNA BINDING DOMAIN (EUROFUNG)-RELATED-RELATED"/>
    <property type="match status" value="1"/>
</dbReference>
<dbReference type="AlphaFoldDB" id="A0A2S5B6F4"/>
<evidence type="ECO:0000313" key="10">
    <source>
        <dbReference type="EMBL" id="POY72349.1"/>
    </source>
</evidence>
<dbReference type="SMART" id="SM00066">
    <property type="entry name" value="GAL4"/>
    <property type="match status" value="1"/>
</dbReference>
<feature type="region of interest" description="Disordered" evidence="7">
    <location>
        <begin position="510"/>
        <end position="597"/>
    </location>
</feature>
<dbReference type="PROSITE" id="PS50048">
    <property type="entry name" value="ZN2_CY6_FUNGAL_2"/>
    <property type="match status" value="1"/>
</dbReference>
<dbReference type="GO" id="GO:0008270">
    <property type="term" value="F:zinc ion binding"/>
    <property type="evidence" value="ECO:0007669"/>
    <property type="project" value="UniProtKB-KW"/>
</dbReference>
<dbReference type="GO" id="GO:0003677">
    <property type="term" value="F:DNA binding"/>
    <property type="evidence" value="ECO:0007669"/>
    <property type="project" value="InterPro"/>
</dbReference>
<dbReference type="CDD" id="cd12148">
    <property type="entry name" value="fungal_TF_MHR"/>
    <property type="match status" value="1"/>
</dbReference>
<comment type="caution">
    <text evidence="10">The sequence shown here is derived from an EMBL/GenBank/DDBJ whole genome shotgun (WGS) entry which is preliminary data.</text>
</comment>
<feature type="compositionally biased region" description="Polar residues" evidence="7">
    <location>
        <begin position="220"/>
        <end position="232"/>
    </location>
</feature>
<evidence type="ECO:0008006" key="12">
    <source>
        <dbReference type="Google" id="ProtNLM"/>
    </source>
</evidence>
<dbReference type="InterPro" id="IPR007219">
    <property type="entry name" value="XnlR_reg_dom"/>
</dbReference>